<dbReference type="InterPro" id="IPR029061">
    <property type="entry name" value="THDP-binding"/>
</dbReference>
<dbReference type="AlphaFoldDB" id="A0A372MFE3"/>
<dbReference type="InterPro" id="IPR051157">
    <property type="entry name" value="PDH/Transketolase"/>
</dbReference>
<accession>A0A372MFE3</accession>
<dbReference type="InterPro" id="IPR009014">
    <property type="entry name" value="Transketo_C/PFOR_II"/>
</dbReference>
<gene>
    <name evidence="5" type="ORF">DYP60_09890</name>
</gene>
<sequence length="321" mass="34508">MTEKIATRHAYGQALAELGKNENILALDADVSTCTMSCDFGREYPHRFINVGIAEANMVGIAAGLSTLGYIPFVHSFAMFSAGRCFEQIRNSLAYPKLNVKVVGTHAGLSVGEDGATHQCLEDIGIMRTIPGMIVVHPCDGYETKKAVEAIALHKGPCYLRLGRAALDIVTGKDDYSFELGKAVTMKDGSDATIIAVGMMVQAALKAAETLEEDGISVRVLNMHTIKPIDTEAIIKAAKETGVIITAEEHNIIGGLGSAVTETVTEFFPVPVFRLGSNDTFGQSGNAEQLMDFYGLTDLGVIEMVKKGLRSKNYLKDVNNK</sequence>
<dbReference type="EMBL" id="QUWK01000009">
    <property type="protein sequence ID" value="RFU94499.1"/>
    <property type="molecule type" value="Genomic_DNA"/>
</dbReference>
<dbReference type="FunFam" id="3.40.50.970:FF:000129">
    <property type="entry name" value="Transketolase"/>
    <property type="match status" value="1"/>
</dbReference>
<dbReference type="InterPro" id="IPR005475">
    <property type="entry name" value="Transketolase-like_Pyr-bd"/>
</dbReference>
<dbReference type="Gene3D" id="3.40.50.920">
    <property type="match status" value="1"/>
</dbReference>
<organism evidence="5 6">
    <name type="scientific">Sphaerochaeta halotolerans</name>
    <dbReference type="NCBI Taxonomy" id="2293840"/>
    <lineage>
        <taxon>Bacteria</taxon>
        <taxon>Pseudomonadati</taxon>
        <taxon>Spirochaetota</taxon>
        <taxon>Spirochaetia</taxon>
        <taxon>Spirochaetales</taxon>
        <taxon>Sphaerochaetaceae</taxon>
        <taxon>Sphaerochaeta</taxon>
    </lineage>
</organism>
<keyword evidence="6" id="KW-1185">Reference proteome</keyword>
<name>A0A372MFE3_9SPIR</name>
<dbReference type="Proteomes" id="UP000264002">
    <property type="component" value="Unassembled WGS sequence"/>
</dbReference>
<reference evidence="6" key="1">
    <citation type="submission" date="2018-08" db="EMBL/GenBank/DDBJ databases">
        <authorList>
            <person name="Grouzdev D.S."/>
            <person name="Krutkina M.S."/>
        </authorList>
    </citation>
    <scope>NUCLEOTIDE SEQUENCE [LARGE SCALE GENOMIC DNA]</scope>
    <source>
        <strain evidence="6">4-11</strain>
    </source>
</reference>
<comment type="caution">
    <text evidence="5">The sequence shown here is derived from an EMBL/GenBank/DDBJ whole genome shotgun (WGS) entry which is preliminary data.</text>
</comment>
<dbReference type="SUPFAM" id="SSF52518">
    <property type="entry name" value="Thiamin diphosphate-binding fold (THDP-binding)"/>
    <property type="match status" value="1"/>
</dbReference>
<reference evidence="5 6" key="2">
    <citation type="submission" date="2018-09" db="EMBL/GenBank/DDBJ databases">
        <title>Genome of Sphaerochaeta halotolerans strain 4-11.</title>
        <authorList>
            <person name="Nazina T.N."/>
            <person name="Sokolova D.S."/>
        </authorList>
    </citation>
    <scope>NUCLEOTIDE SEQUENCE [LARGE SCALE GENOMIC DNA]</scope>
    <source>
        <strain evidence="5 6">4-11</strain>
    </source>
</reference>
<evidence type="ECO:0000259" key="4">
    <source>
        <dbReference type="SMART" id="SM00861"/>
    </source>
</evidence>
<dbReference type="Pfam" id="PF02779">
    <property type="entry name" value="Transket_pyr"/>
    <property type="match status" value="1"/>
</dbReference>
<proteinExistence type="inferred from homology"/>
<evidence type="ECO:0000256" key="1">
    <source>
        <dbReference type="ARBA" id="ARBA00001964"/>
    </source>
</evidence>
<evidence type="ECO:0000313" key="6">
    <source>
        <dbReference type="Proteomes" id="UP000264002"/>
    </source>
</evidence>
<dbReference type="SUPFAM" id="SSF52922">
    <property type="entry name" value="TK C-terminal domain-like"/>
    <property type="match status" value="1"/>
</dbReference>
<dbReference type="PANTHER" id="PTHR43825:SF1">
    <property type="entry name" value="TRANSKETOLASE-LIKE PYRIMIDINE-BINDING DOMAIN-CONTAINING PROTEIN"/>
    <property type="match status" value="1"/>
</dbReference>
<dbReference type="RefSeq" id="WP_117330836.1">
    <property type="nucleotide sequence ID" value="NZ_QUWK01000009.1"/>
</dbReference>
<dbReference type="Pfam" id="PF02780">
    <property type="entry name" value="Transketolase_C"/>
    <property type="match status" value="1"/>
</dbReference>
<feature type="domain" description="Transketolase-like pyrimidine-binding" evidence="4">
    <location>
        <begin position="5"/>
        <end position="169"/>
    </location>
</feature>
<dbReference type="InterPro" id="IPR033248">
    <property type="entry name" value="Transketolase_C"/>
</dbReference>
<keyword evidence="3" id="KW-0786">Thiamine pyrophosphate</keyword>
<comment type="similarity">
    <text evidence="2">Belongs to the transketolase family.</text>
</comment>
<evidence type="ECO:0000256" key="3">
    <source>
        <dbReference type="ARBA" id="ARBA00023052"/>
    </source>
</evidence>
<comment type="cofactor">
    <cofactor evidence="1">
        <name>thiamine diphosphate</name>
        <dbReference type="ChEBI" id="CHEBI:58937"/>
    </cofactor>
</comment>
<dbReference type="SMART" id="SM00861">
    <property type="entry name" value="Transket_pyr"/>
    <property type="match status" value="1"/>
</dbReference>
<evidence type="ECO:0000256" key="2">
    <source>
        <dbReference type="ARBA" id="ARBA00007131"/>
    </source>
</evidence>
<protein>
    <submittedName>
        <fullName evidence="5">Transketolase family protein</fullName>
    </submittedName>
</protein>
<dbReference type="PANTHER" id="PTHR43825">
    <property type="entry name" value="PYRUVATE DEHYDROGENASE E1 COMPONENT"/>
    <property type="match status" value="1"/>
</dbReference>
<dbReference type="Gene3D" id="3.40.50.970">
    <property type="match status" value="1"/>
</dbReference>
<evidence type="ECO:0000313" key="5">
    <source>
        <dbReference type="EMBL" id="RFU94499.1"/>
    </source>
</evidence>
<dbReference type="CDD" id="cd07033">
    <property type="entry name" value="TPP_PYR_DXS_TK_like"/>
    <property type="match status" value="1"/>
</dbReference>